<keyword evidence="3" id="KW-1185">Reference proteome</keyword>
<dbReference type="SMART" id="SM00471">
    <property type="entry name" value="HDc"/>
    <property type="match status" value="1"/>
</dbReference>
<reference evidence="2" key="2">
    <citation type="submission" date="2020-09" db="EMBL/GenBank/DDBJ databases">
        <authorList>
            <person name="Sun Q."/>
            <person name="Zhou Y."/>
        </authorList>
    </citation>
    <scope>NUCLEOTIDE SEQUENCE</scope>
    <source>
        <strain evidence="2">CGMCC 1.12408</strain>
    </source>
</reference>
<dbReference type="AlphaFoldDB" id="A0A916S100"/>
<accession>A0A916S100</accession>
<evidence type="ECO:0000259" key="1">
    <source>
        <dbReference type="PROSITE" id="PS51832"/>
    </source>
</evidence>
<proteinExistence type="predicted"/>
<comment type="caution">
    <text evidence="2">The sequence shown here is derived from an EMBL/GenBank/DDBJ whole genome shotgun (WGS) entry which is preliminary data.</text>
</comment>
<organism evidence="2 3">
    <name type="scientific">Ornithinibacillus halotolerans</name>
    <dbReference type="NCBI Taxonomy" id="1274357"/>
    <lineage>
        <taxon>Bacteria</taxon>
        <taxon>Bacillati</taxon>
        <taxon>Bacillota</taxon>
        <taxon>Bacilli</taxon>
        <taxon>Bacillales</taxon>
        <taxon>Bacillaceae</taxon>
        <taxon>Ornithinibacillus</taxon>
    </lineage>
</organism>
<evidence type="ECO:0000313" key="3">
    <source>
        <dbReference type="Proteomes" id="UP000613512"/>
    </source>
</evidence>
<dbReference type="PANTHER" id="PTHR43155">
    <property type="entry name" value="CYCLIC DI-GMP PHOSPHODIESTERASE PA4108-RELATED"/>
    <property type="match status" value="1"/>
</dbReference>
<name>A0A916S100_9BACI</name>
<feature type="domain" description="HD-GYP" evidence="1">
    <location>
        <begin position="113"/>
        <end position="309"/>
    </location>
</feature>
<evidence type="ECO:0000313" key="2">
    <source>
        <dbReference type="EMBL" id="GGA76792.1"/>
    </source>
</evidence>
<dbReference type="Gene3D" id="1.10.3210.10">
    <property type="entry name" value="Hypothetical protein af1432"/>
    <property type="match status" value="1"/>
</dbReference>
<dbReference type="PROSITE" id="PS51832">
    <property type="entry name" value="HD_GYP"/>
    <property type="match status" value="1"/>
</dbReference>
<dbReference type="CDD" id="cd00077">
    <property type="entry name" value="HDc"/>
    <property type="match status" value="1"/>
</dbReference>
<dbReference type="NCBIfam" id="TIGR00277">
    <property type="entry name" value="HDIG"/>
    <property type="match status" value="1"/>
</dbReference>
<gene>
    <name evidence="2" type="ORF">GCM10008025_20480</name>
</gene>
<sequence length="358" mass="40364">MRLVSLRSIKPGNILGQTIYRENGTILLQNGVTISDRILERLEAQGISYVYIEDESTNDITTQSVISERLRQEAVSSLKKLFTNIRKGNLKASPHALDEESRNITEVITKIKNDLDNHPESISILTDIYLMNDYIYNHSLNVAIYSLAIGMKLGLNSKELLELGKGAMLHDIGKVFIDSDIINKPTQLTVEEFEVMKSHTTIGYNLLRKTHTYSSLVAHCAYQHHERLNGSGYPRGLKENEIHLFAQIIGVADVFDAMTSNRVYKKALLPHEAMEFLYSAAVNQFDKKVVEAFKSSVAIYPNGITVELNDKRQGIVISQNKNICDRPIIRIEKDGSSEVTAYEVDLSKELNLTIINCY</sequence>
<dbReference type="Pfam" id="PF13487">
    <property type="entry name" value="HD_5"/>
    <property type="match status" value="1"/>
</dbReference>
<dbReference type="InterPro" id="IPR006675">
    <property type="entry name" value="HDIG_dom"/>
</dbReference>
<dbReference type="SUPFAM" id="SSF109604">
    <property type="entry name" value="HD-domain/PDEase-like"/>
    <property type="match status" value="1"/>
</dbReference>
<dbReference type="InterPro" id="IPR003607">
    <property type="entry name" value="HD/PDEase_dom"/>
</dbReference>
<dbReference type="InterPro" id="IPR037522">
    <property type="entry name" value="HD_GYP_dom"/>
</dbReference>
<dbReference type="PANTHER" id="PTHR43155:SF2">
    <property type="entry name" value="CYCLIC DI-GMP PHOSPHODIESTERASE PA4108"/>
    <property type="match status" value="1"/>
</dbReference>
<protein>
    <submittedName>
        <fullName evidence="2">Phosphodiesterase</fullName>
    </submittedName>
</protein>
<dbReference type="RefSeq" id="WP_188384573.1">
    <property type="nucleotide sequence ID" value="NZ_BMEY01000009.1"/>
</dbReference>
<dbReference type="EMBL" id="BMEY01000009">
    <property type="protein sequence ID" value="GGA76792.1"/>
    <property type="molecule type" value="Genomic_DNA"/>
</dbReference>
<reference evidence="2" key="1">
    <citation type="journal article" date="2014" name="Int. J. Syst. Evol. Microbiol.">
        <title>Complete genome sequence of Corynebacterium casei LMG S-19264T (=DSM 44701T), isolated from a smear-ripened cheese.</title>
        <authorList>
            <consortium name="US DOE Joint Genome Institute (JGI-PGF)"/>
            <person name="Walter F."/>
            <person name="Albersmeier A."/>
            <person name="Kalinowski J."/>
            <person name="Ruckert C."/>
        </authorList>
    </citation>
    <scope>NUCLEOTIDE SEQUENCE</scope>
    <source>
        <strain evidence="2">CGMCC 1.12408</strain>
    </source>
</reference>
<dbReference type="Proteomes" id="UP000613512">
    <property type="component" value="Unassembled WGS sequence"/>
</dbReference>